<reference evidence="1 2" key="1">
    <citation type="submission" date="2018-09" db="EMBL/GenBank/DDBJ databases">
        <title>Paenibacillus SK2017-BO5.</title>
        <authorList>
            <person name="Piskunova J.V."/>
            <person name="Dubiley S.A."/>
            <person name="Severinov K.V."/>
        </authorList>
    </citation>
    <scope>NUCLEOTIDE SEQUENCE [LARGE SCALE GENOMIC DNA]</scope>
    <source>
        <strain evidence="1 2">BO5</strain>
    </source>
</reference>
<dbReference type="AlphaFoldDB" id="A0A3A3GGQ3"/>
<dbReference type="EMBL" id="QYZD01000012">
    <property type="protein sequence ID" value="RJG23123.1"/>
    <property type="molecule type" value="Genomic_DNA"/>
</dbReference>
<proteinExistence type="predicted"/>
<evidence type="ECO:0000313" key="1">
    <source>
        <dbReference type="EMBL" id="RJG23123.1"/>
    </source>
</evidence>
<protein>
    <submittedName>
        <fullName evidence="1">Uncharacterized protein</fullName>
    </submittedName>
</protein>
<accession>A0A3A3GGQ3</accession>
<name>A0A3A3GGQ3_PANTH</name>
<gene>
    <name evidence="1" type="ORF">DQX05_14715</name>
</gene>
<dbReference type="Proteomes" id="UP000266177">
    <property type="component" value="Unassembled WGS sequence"/>
</dbReference>
<comment type="caution">
    <text evidence="1">The sequence shown here is derived from an EMBL/GenBank/DDBJ whole genome shotgun (WGS) entry which is preliminary data.</text>
</comment>
<sequence>MYRFRNWFAAGAQLGPEAEAQKDQTCPSGFFGLYLKWLSPFLQTLQKNKYEMYKIVSAGMICAG</sequence>
<organism evidence="1 2">
    <name type="scientific">Paenibacillus thiaminolyticus</name>
    <name type="common">Bacillus thiaminolyticus</name>
    <dbReference type="NCBI Taxonomy" id="49283"/>
    <lineage>
        <taxon>Bacteria</taxon>
        <taxon>Bacillati</taxon>
        <taxon>Bacillota</taxon>
        <taxon>Bacilli</taxon>
        <taxon>Bacillales</taxon>
        <taxon>Paenibacillaceae</taxon>
        <taxon>Paenibacillus</taxon>
    </lineage>
</organism>
<evidence type="ECO:0000313" key="2">
    <source>
        <dbReference type="Proteomes" id="UP000266177"/>
    </source>
</evidence>